<accession>A0ABM1Z0C5</accession>
<feature type="chain" id="PRO_5045507229" description="Secreted protein" evidence="1">
    <location>
        <begin position="19"/>
        <end position="466"/>
    </location>
</feature>
<evidence type="ECO:0000256" key="1">
    <source>
        <dbReference type="SAM" id="SignalP"/>
    </source>
</evidence>
<evidence type="ECO:0000313" key="3">
    <source>
        <dbReference type="Proteomes" id="UP000069940"/>
    </source>
</evidence>
<dbReference type="RefSeq" id="XP_062708451.1">
    <property type="nucleotide sequence ID" value="XM_062852467.1"/>
</dbReference>
<keyword evidence="3" id="KW-1185">Reference proteome</keyword>
<name>A0ABM1Z0C5_AEDAL</name>
<dbReference type="GeneID" id="109412981"/>
<reference evidence="3" key="1">
    <citation type="journal article" date="2015" name="Proc. Natl. Acad. Sci. U.S.A.">
        <title>Genome sequence of the Asian Tiger mosquito, Aedes albopictus, reveals insights into its biology, genetics, and evolution.</title>
        <authorList>
            <person name="Chen X.G."/>
            <person name="Jiang X."/>
            <person name="Gu J."/>
            <person name="Xu M."/>
            <person name="Wu Y."/>
            <person name="Deng Y."/>
            <person name="Zhang C."/>
            <person name="Bonizzoni M."/>
            <person name="Dermauw W."/>
            <person name="Vontas J."/>
            <person name="Armbruster P."/>
            <person name="Huang X."/>
            <person name="Yang Y."/>
            <person name="Zhang H."/>
            <person name="He W."/>
            <person name="Peng H."/>
            <person name="Liu Y."/>
            <person name="Wu K."/>
            <person name="Chen J."/>
            <person name="Lirakis M."/>
            <person name="Topalis P."/>
            <person name="Van Leeuwen T."/>
            <person name="Hall A.B."/>
            <person name="Jiang X."/>
            <person name="Thorpe C."/>
            <person name="Mueller R.L."/>
            <person name="Sun C."/>
            <person name="Waterhouse R.M."/>
            <person name="Yan G."/>
            <person name="Tu Z.J."/>
            <person name="Fang X."/>
            <person name="James A.A."/>
        </authorList>
    </citation>
    <scope>NUCLEOTIDE SEQUENCE [LARGE SCALE GENOMIC DNA]</scope>
    <source>
        <strain evidence="3">Foshan</strain>
    </source>
</reference>
<organism evidence="2 3">
    <name type="scientific">Aedes albopictus</name>
    <name type="common">Asian tiger mosquito</name>
    <name type="synonym">Stegomyia albopicta</name>
    <dbReference type="NCBI Taxonomy" id="7160"/>
    <lineage>
        <taxon>Eukaryota</taxon>
        <taxon>Metazoa</taxon>
        <taxon>Ecdysozoa</taxon>
        <taxon>Arthropoda</taxon>
        <taxon>Hexapoda</taxon>
        <taxon>Insecta</taxon>
        <taxon>Pterygota</taxon>
        <taxon>Neoptera</taxon>
        <taxon>Endopterygota</taxon>
        <taxon>Diptera</taxon>
        <taxon>Nematocera</taxon>
        <taxon>Culicoidea</taxon>
        <taxon>Culicidae</taxon>
        <taxon>Culicinae</taxon>
        <taxon>Aedini</taxon>
        <taxon>Aedes</taxon>
        <taxon>Stegomyia</taxon>
    </lineage>
</organism>
<evidence type="ECO:0008006" key="4">
    <source>
        <dbReference type="Google" id="ProtNLM"/>
    </source>
</evidence>
<keyword evidence="1" id="KW-0732">Signal</keyword>
<protein>
    <recommendedName>
        <fullName evidence="4">Secreted protein</fullName>
    </recommendedName>
</protein>
<proteinExistence type="predicted"/>
<dbReference type="Proteomes" id="UP000069940">
    <property type="component" value="Unassembled WGS sequence"/>
</dbReference>
<evidence type="ECO:0000313" key="2">
    <source>
        <dbReference type="EnsemblMetazoa" id="AALFPA23_013780.P19992"/>
    </source>
</evidence>
<sequence length="466" mass="49499">MKVFIVGSVLLLASAASASYWHYVPADTPEVAAAKAEHFAAHQKARGLVGAGPIDTPEVQHAKAQHFAAHAAARAGHPVAPVAVPAWHAAPAWHGAGAWHGPQHIPVIHNGVPVDTPEVQHARAAHLAALHGSGAGAHWAPAHYEDDGSYKPEYDNYRAFSVGVSTGVSQSVQVESLGMLDFRGVDRDALDNFWDVDGSVPGTAFMMVMVLVVVTIIEVTVPSDLGMSGSMEGSGVLNFRGIYWDALDNLRDVDRSVPLLDMNVVVVIPVTRSTKTGGSVGSKVLSAYERLLVASVCSGSYIPHDTPEVAAAKAAHFAAHAAAGFGGAGHWDHHDDVHIQKWHGPIHIPKIVKGVPVDTPEVQHAKAFHAAAHAKVGGYAHFDDGHYDEHHHHLEGGAWHGAIHIPKIVKGVPVDTPEVQHAKAFHLNALANAGAHSYGEGSWGEQGYGQEDDGSYKPHLYEAEQY</sequence>
<feature type="signal peptide" evidence="1">
    <location>
        <begin position="1"/>
        <end position="18"/>
    </location>
</feature>
<reference evidence="2" key="2">
    <citation type="submission" date="2025-05" db="UniProtKB">
        <authorList>
            <consortium name="EnsemblMetazoa"/>
        </authorList>
    </citation>
    <scope>IDENTIFICATION</scope>
    <source>
        <strain evidence="2">Foshan</strain>
    </source>
</reference>
<dbReference type="EnsemblMetazoa" id="AALFPA23_013780.R19992">
    <property type="protein sequence ID" value="AALFPA23_013780.P19992"/>
    <property type="gene ID" value="AALFPA23_013780"/>
</dbReference>